<accession>F3ZUU4</accession>
<dbReference type="PANTHER" id="PTHR30535:SF34">
    <property type="entry name" value="MOLYBDATE-BINDING PROTEIN MOLA"/>
    <property type="match status" value="1"/>
</dbReference>
<gene>
    <name evidence="2" type="ORF">Bcop_1200</name>
</gene>
<dbReference type="PROSITE" id="PS50983">
    <property type="entry name" value="FE_B12_PBP"/>
    <property type="match status" value="1"/>
</dbReference>
<proteinExistence type="predicted"/>
<dbReference type="InterPro" id="IPR050902">
    <property type="entry name" value="ABC_Transporter_SBP"/>
</dbReference>
<dbReference type="OrthoDB" id="9812528at2"/>
<dbReference type="GO" id="GO:0071281">
    <property type="term" value="P:cellular response to iron ion"/>
    <property type="evidence" value="ECO:0007669"/>
    <property type="project" value="TreeGrafter"/>
</dbReference>
<name>F3ZUU4_9BACE</name>
<dbReference type="HOGENOM" id="CLU_025776_1_0_10"/>
<organism evidence="2 3">
    <name type="scientific">Bacteroides coprosuis DSM 18011</name>
    <dbReference type="NCBI Taxonomy" id="679937"/>
    <lineage>
        <taxon>Bacteria</taxon>
        <taxon>Pseudomonadati</taxon>
        <taxon>Bacteroidota</taxon>
        <taxon>Bacteroidia</taxon>
        <taxon>Bacteroidales</taxon>
        <taxon>Bacteroidaceae</taxon>
        <taxon>Bacteroides</taxon>
    </lineage>
</organism>
<dbReference type="InterPro" id="IPR002491">
    <property type="entry name" value="ABC_transptr_periplasmic_BD"/>
</dbReference>
<dbReference type="EMBL" id="CM001167">
    <property type="protein sequence ID" value="EGJ71404.1"/>
    <property type="molecule type" value="Genomic_DNA"/>
</dbReference>
<dbReference type="PANTHER" id="PTHR30535">
    <property type="entry name" value="VITAMIN B12-BINDING PROTEIN"/>
    <property type="match status" value="1"/>
</dbReference>
<dbReference type="Gene3D" id="3.40.50.1980">
    <property type="entry name" value="Nitrogenase molybdenum iron protein domain"/>
    <property type="match status" value="2"/>
</dbReference>
<dbReference type="STRING" id="679937.Bcop_1200"/>
<evidence type="ECO:0000259" key="1">
    <source>
        <dbReference type="PROSITE" id="PS50983"/>
    </source>
</evidence>
<evidence type="ECO:0000313" key="3">
    <source>
        <dbReference type="Proteomes" id="UP000018439"/>
    </source>
</evidence>
<feature type="domain" description="Fe/B12 periplasmic-binding" evidence="1">
    <location>
        <begin position="97"/>
        <end position="365"/>
    </location>
</feature>
<dbReference type="PROSITE" id="PS51257">
    <property type="entry name" value="PROKAR_LIPOPROTEIN"/>
    <property type="match status" value="1"/>
</dbReference>
<keyword evidence="3" id="KW-1185">Reference proteome</keyword>
<dbReference type="eggNOG" id="COG0614">
    <property type="taxonomic scope" value="Bacteria"/>
</dbReference>
<dbReference type="Pfam" id="PF01497">
    <property type="entry name" value="Peripla_BP_2"/>
    <property type="match status" value="1"/>
</dbReference>
<reference evidence="2 3" key="1">
    <citation type="journal article" date="2011" name="Stand. Genomic Sci.">
        <title>Non-contiguous finished genome sequence of Bacteroides coprosuis type strain (PC139).</title>
        <authorList>
            <person name="Land M."/>
            <person name="Held B."/>
            <person name="Gronow S."/>
            <person name="Abt B."/>
            <person name="Lucas S."/>
            <person name="Del Rio T.G."/>
            <person name="Nolan M."/>
            <person name="Tice H."/>
            <person name="Cheng J.F."/>
            <person name="Pitluck S."/>
            <person name="Liolios K."/>
            <person name="Pagani I."/>
            <person name="Ivanova N."/>
            <person name="Mavromatis K."/>
            <person name="Mikhailova N."/>
            <person name="Pati A."/>
            <person name="Tapia R."/>
            <person name="Han C."/>
            <person name="Goodwin L."/>
            <person name="Chen A."/>
            <person name="Palaniappan K."/>
            <person name="Hauser L."/>
            <person name="Brambilla E.M."/>
            <person name="Rohde M."/>
            <person name="Goker M."/>
            <person name="Detter J.C."/>
            <person name="Woyke T."/>
            <person name="Bristow J."/>
            <person name="Eisen J.A."/>
            <person name="Markowitz V."/>
            <person name="Hugenholtz P."/>
            <person name="Kyrpides N.C."/>
            <person name="Klenk H.P."/>
            <person name="Lapidus A."/>
        </authorList>
    </citation>
    <scope>NUCLEOTIDE SEQUENCE</scope>
    <source>
        <strain evidence="2 3">DSM 18011</strain>
    </source>
</reference>
<protein>
    <submittedName>
        <fullName evidence="2">Periplasmic binding protein</fullName>
    </submittedName>
</protein>
<dbReference type="Proteomes" id="UP000018439">
    <property type="component" value="Chromosome"/>
</dbReference>
<dbReference type="SUPFAM" id="SSF53807">
    <property type="entry name" value="Helical backbone' metal receptor"/>
    <property type="match status" value="1"/>
</dbReference>
<sequence length="379" mass="43279">MHIKPLLLTILCVFIFTACGQKKKKDTTEINHSQGEKIEIKYAKGFSIQDFGDYKLIDVQDPSGESELKYQYALIPRGTHPTNIPSEYLKVETPVRSVICMTSLQISNFIKLDAVDRITGITSTRFLFNEEINKQLEEKKTHKIGIEGDFDSELVIALNPDMILVSPFKRGGYDAIRNLEIPLISFLGYKEVTPLGQAEWIKFTAALLGLEDEANVKFKAIEDRYLELKALVENVEKRPTVLSGELHSGNWYVVGGESYLAQLFRDAGAQYFMKNDNESGGFYVDFETVYSQGAEADFWRIVNSYNGDFSYDILKQTDGRYADFKAYKEKKVIYSNLREVPFYEQTPVEPEVILADLIKVFHPTLLSDHEAVYYKLLTQ</sequence>
<evidence type="ECO:0000313" key="2">
    <source>
        <dbReference type="EMBL" id="EGJ71404.1"/>
    </source>
</evidence>
<dbReference type="AlphaFoldDB" id="F3ZUU4"/>